<evidence type="ECO:0000256" key="3">
    <source>
        <dbReference type="ARBA" id="ARBA00022475"/>
    </source>
</evidence>
<feature type="transmembrane region" description="Helical" evidence="7">
    <location>
        <begin position="96"/>
        <end position="114"/>
    </location>
</feature>
<keyword evidence="10" id="KW-1185">Reference proteome</keyword>
<feature type="transmembrane region" description="Helical" evidence="7">
    <location>
        <begin position="221"/>
        <end position="241"/>
    </location>
</feature>
<gene>
    <name evidence="9" type="ORF">ATK30_8588</name>
</gene>
<dbReference type="PANTHER" id="PTHR30193">
    <property type="entry name" value="ABC TRANSPORTER PERMEASE PROTEIN"/>
    <property type="match status" value="1"/>
</dbReference>
<dbReference type="AlphaFoldDB" id="A0A2N3WUQ1"/>
<accession>A0A2N3WUQ1</accession>
<reference evidence="9 10" key="1">
    <citation type="submission" date="2017-12" db="EMBL/GenBank/DDBJ databases">
        <title>Sequencing the genomes of 1000 Actinobacteria strains.</title>
        <authorList>
            <person name="Klenk H.-P."/>
        </authorList>
    </citation>
    <scope>NUCLEOTIDE SEQUENCE [LARGE SCALE GENOMIC DNA]</scope>
    <source>
        <strain evidence="9 10">DSM 45165</strain>
    </source>
</reference>
<keyword evidence="6 7" id="KW-0472">Membrane</keyword>
<name>A0A2N3WUQ1_9PSEU</name>
<dbReference type="InterPro" id="IPR000515">
    <property type="entry name" value="MetI-like"/>
</dbReference>
<feature type="transmembrane region" description="Helical" evidence="7">
    <location>
        <begin position="176"/>
        <end position="200"/>
    </location>
</feature>
<comment type="caution">
    <text evidence="9">The sequence shown here is derived from an EMBL/GenBank/DDBJ whole genome shotgun (WGS) entry which is preliminary data.</text>
</comment>
<feature type="transmembrane region" description="Helical" evidence="7">
    <location>
        <begin position="279"/>
        <end position="303"/>
    </location>
</feature>
<evidence type="ECO:0000313" key="10">
    <source>
        <dbReference type="Proteomes" id="UP000233750"/>
    </source>
</evidence>
<dbReference type="EMBL" id="PJMY01000003">
    <property type="protein sequence ID" value="PKV97602.1"/>
    <property type="molecule type" value="Genomic_DNA"/>
</dbReference>
<comment type="subcellular location">
    <subcellularLocation>
        <location evidence="1 7">Cell membrane</location>
        <topology evidence="1 7">Multi-pass membrane protein</topology>
    </subcellularLocation>
</comment>
<organism evidence="9 10">
    <name type="scientific">Amycolatopsis echigonensis</name>
    <dbReference type="NCBI Taxonomy" id="2576905"/>
    <lineage>
        <taxon>Bacteria</taxon>
        <taxon>Bacillati</taxon>
        <taxon>Actinomycetota</taxon>
        <taxon>Actinomycetes</taxon>
        <taxon>Pseudonocardiales</taxon>
        <taxon>Pseudonocardiaceae</taxon>
        <taxon>Amycolatopsis</taxon>
    </lineage>
</organism>
<dbReference type="RefSeq" id="WP_101440302.1">
    <property type="nucleotide sequence ID" value="NZ_PJMY01000003.1"/>
</dbReference>
<evidence type="ECO:0000256" key="2">
    <source>
        <dbReference type="ARBA" id="ARBA00022448"/>
    </source>
</evidence>
<evidence type="ECO:0000256" key="7">
    <source>
        <dbReference type="RuleBase" id="RU363032"/>
    </source>
</evidence>
<dbReference type="Gene3D" id="1.10.3720.10">
    <property type="entry name" value="MetI-like"/>
    <property type="match status" value="1"/>
</dbReference>
<feature type="transmembrane region" description="Helical" evidence="7">
    <location>
        <begin position="32"/>
        <end position="50"/>
    </location>
</feature>
<dbReference type="SUPFAM" id="SSF161098">
    <property type="entry name" value="MetI-like"/>
    <property type="match status" value="1"/>
</dbReference>
<dbReference type="GO" id="GO:0055085">
    <property type="term" value="P:transmembrane transport"/>
    <property type="evidence" value="ECO:0007669"/>
    <property type="project" value="InterPro"/>
</dbReference>
<keyword evidence="5 7" id="KW-1133">Transmembrane helix</keyword>
<evidence type="ECO:0000259" key="8">
    <source>
        <dbReference type="PROSITE" id="PS50928"/>
    </source>
</evidence>
<dbReference type="CDD" id="cd06261">
    <property type="entry name" value="TM_PBP2"/>
    <property type="match status" value="1"/>
</dbReference>
<dbReference type="OrthoDB" id="9805974at2"/>
<keyword evidence="4 7" id="KW-0812">Transmembrane</keyword>
<evidence type="ECO:0000256" key="5">
    <source>
        <dbReference type="ARBA" id="ARBA00022989"/>
    </source>
</evidence>
<keyword evidence="2 7" id="KW-0813">Transport</keyword>
<dbReference type="PROSITE" id="PS50928">
    <property type="entry name" value="ABC_TM1"/>
    <property type="match status" value="1"/>
</dbReference>
<dbReference type="InterPro" id="IPR035906">
    <property type="entry name" value="MetI-like_sf"/>
</dbReference>
<dbReference type="Proteomes" id="UP000233750">
    <property type="component" value="Unassembled WGS sequence"/>
</dbReference>
<comment type="similarity">
    <text evidence="7">Belongs to the binding-protein-dependent transport system permease family.</text>
</comment>
<protein>
    <submittedName>
        <fullName evidence="9">Carbohydrate ABC transporter membrane protein 1 (CUT1 family)</fullName>
    </submittedName>
</protein>
<evidence type="ECO:0000313" key="9">
    <source>
        <dbReference type="EMBL" id="PKV97602.1"/>
    </source>
</evidence>
<dbReference type="GO" id="GO:0005886">
    <property type="term" value="C:plasma membrane"/>
    <property type="evidence" value="ECO:0007669"/>
    <property type="project" value="UniProtKB-SubCell"/>
</dbReference>
<feature type="domain" description="ABC transmembrane type-1" evidence="8">
    <location>
        <begin position="90"/>
        <end position="302"/>
    </location>
</feature>
<evidence type="ECO:0000256" key="1">
    <source>
        <dbReference type="ARBA" id="ARBA00004651"/>
    </source>
</evidence>
<dbReference type="Pfam" id="PF00528">
    <property type="entry name" value="BPD_transp_1"/>
    <property type="match status" value="1"/>
</dbReference>
<sequence length="312" mass="33746">MFVEVAAPAVVLPPRAARPALVRRVLRATPPYLYLLPALALLVIWTYRPLVQTAQLSFFSWNLLPTQPATPVGLDNYSRLFQLPAVGQSVLRTLEVIGGLVPFTILVPLAVGLLSQRIHGRARAVYQALVFAPLLVAPVASATVWEWLLEPGDGVVNRVLGTHVNWLHDTAWAQPAIILVTGWHLIGFAVLVVSAGLSNINRDYAEAAMIDGASRGQITRWITLPLLSPTLVFLALMTVLLSAQWTFPLIDTITQGGPSGATTNVYYLLWDYSFHSFDAGLGTAAGMLLFVAFGIVAAGLVLLGEKLTVHDD</sequence>
<dbReference type="InterPro" id="IPR051393">
    <property type="entry name" value="ABC_transporter_permease"/>
</dbReference>
<feature type="transmembrane region" description="Helical" evidence="7">
    <location>
        <begin position="126"/>
        <end position="148"/>
    </location>
</feature>
<keyword evidence="3" id="KW-1003">Cell membrane</keyword>
<proteinExistence type="inferred from homology"/>
<evidence type="ECO:0000256" key="6">
    <source>
        <dbReference type="ARBA" id="ARBA00023136"/>
    </source>
</evidence>
<evidence type="ECO:0000256" key="4">
    <source>
        <dbReference type="ARBA" id="ARBA00022692"/>
    </source>
</evidence>
<dbReference type="PANTHER" id="PTHR30193:SF45">
    <property type="entry name" value="ABC TRANSPORTER PERMEASE PROTEIN"/>
    <property type="match status" value="1"/>
</dbReference>